<dbReference type="EMBL" id="MU118021">
    <property type="protein sequence ID" value="KAF9648042.1"/>
    <property type="molecule type" value="Genomic_DNA"/>
</dbReference>
<protein>
    <submittedName>
        <fullName evidence="1">Uncharacterized protein</fullName>
    </submittedName>
</protein>
<keyword evidence="2" id="KW-1185">Reference proteome</keyword>
<evidence type="ECO:0000313" key="2">
    <source>
        <dbReference type="Proteomes" id="UP000886501"/>
    </source>
</evidence>
<dbReference type="Proteomes" id="UP000886501">
    <property type="component" value="Unassembled WGS sequence"/>
</dbReference>
<name>A0ACB6ZEM8_THEGA</name>
<comment type="caution">
    <text evidence="1">The sequence shown here is derived from an EMBL/GenBank/DDBJ whole genome shotgun (WGS) entry which is preliminary data.</text>
</comment>
<reference evidence="1" key="1">
    <citation type="submission" date="2019-10" db="EMBL/GenBank/DDBJ databases">
        <authorList>
            <consortium name="DOE Joint Genome Institute"/>
            <person name="Kuo A."/>
            <person name="Miyauchi S."/>
            <person name="Kiss E."/>
            <person name="Drula E."/>
            <person name="Kohler A."/>
            <person name="Sanchez-Garcia M."/>
            <person name="Andreopoulos B."/>
            <person name="Barry K.W."/>
            <person name="Bonito G."/>
            <person name="Buee M."/>
            <person name="Carver A."/>
            <person name="Chen C."/>
            <person name="Cichocki N."/>
            <person name="Clum A."/>
            <person name="Culley D."/>
            <person name="Crous P.W."/>
            <person name="Fauchery L."/>
            <person name="Girlanda M."/>
            <person name="Hayes R."/>
            <person name="Keri Z."/>
            <person name="Labutti K."/>
            <person name="Lipzen A."/>
            <person name="Lombard V."/>
            <person name="Magnuson J."/>
            <person name="Maillard F."/>
            <person name="Morin E."/>
            <person name="Murat C."/>
            <person name="Nolan M."/>
            <person name="Ohm R."/>
            <person name="Pangilinan J."/>
            <person name="Pereira M."/>
            <person name="Perotto S."/>
            <person name="Peter M."/>
            <person name="Riley R."/>
            <person name="Sitrit Y."/>
            <person name="Stielow B."/>
            <person name="Szollosi G."/>
            <person name="Zifcakova L."/>
            <person name="Stursova M."/>
            <person name="Spatafora J.W."/>
            <person name="Tedersoo L."/>
            <person name="Vaario L.-M."/>
            <person name="Yamada A."/>
            <person name="Yan M."/>
            <person name="Wang P."/>
            <person name="Xu J."/>
            <person name="Bruns T."/>
            <person name="Baldrian P."/>
            <person name="Vilgalys R."/>
            <person name="Henrissat B."/>
            <person name="Grigoriev I.V."/>
            <person name="Hibbett D."/>
            <person name="Nagy L.G."/>
            <person name="Martin F.M."/>
        </authorList>
    </citation>
    <scope>NUCLEOTIDE SEQUENCE</scope>
    <source>
        <strain evidence="1">P2</strain>
    </source>
</reference>
<organism evidence="1 2">
    <name type="scientific">Thelephora ganbajun</name>
    <name type="common">Ganba fungus</name>
    <dbReference type="NCBI Taxonomy" id="370292"/>
    <lineage>
        <taxon>Eukaryota</taxon>
        <taxon>Fungi</taxon>
        <taxon>Dikarya</taxon>
        <taxon>Basidiomycota</taxon>
        <taxon>Agaricomycotina</taxon>
        <taxon>Agaricomycetes</taxon>
        <taxon>Thelephorales</taxon>
        <taxon>Thelephoraceae</taxon>
        <taxon>Thelephora</taxon>
    </lineage>
</organism>
<reference evidence="1" key="2">
    <citation type="journal article" date="2020" name="Nat. Commun.">
        <title>Large-scale genome sequencing of mycorrhizal fungi provides insights into the early evolution of symbiotic traits.</title>
        <authorList>
            <person name="Miyauchi S."/>
            <person name="Kiss E."/>
            <person name="Kuo A."/>
            <person name="Drula E."/>
            <person name="Kohler A."/>
            <person name="Sanchez-Garcia M."/>
            <person name="Morin E."/>
            <person name="Andreopoulos B."/>
            <person name="Barry K.W."/>
            <person name="Bonito G."/>
            <person name="Buee M."/>
            <person name="Carver A."/>
            <person name="Chen C."/>
            <person name="Cichocki N."/>
            <person name="Clum A."/>
            <person name="Culley D."/>
            <person name="Crous P.W."/>
            <person name="Fauchery L."/>
            <person name="Girlanda M."/>
            <person name="Hayes R.D."/>
            <person name="Keri Z."/>
            <person name="LaButti K."/>
            <person name="Lipzen A."/>
            <person name="Lombard V."/>
            <person name="Magnuson J."/>
            <person name="Maillard F."/>
            <person name="Murat C."/>
            <person name="Nolan M."/>
            <person name="Ohm R.A."/>
            <person name="Pangilinan J."/>
            <person name="Pereira M.F."/>
            <person name="Perotto S."/>
            <person name="Peter M."/>
            <person name="Pfister S."/>
            <person name="Riley R."/>
            <person name="Sitrit Y."/>
            <person name="Stielow J.B."/>
            <person name="Szollosi G."/>
            <person name="Zifcakova L."/>
            <person name="Stursova M."/>
            <person name="Spatafora J.W."/>
            <person name="Tedersoo L."/>
            <person name="Vaario L.M."/>
            <person name="Yamada A."/>
            <person name="Yan M."/>
            <person name="Wang P."/>
            <person name="Xu J."/>
            <person name="Bruns T."/>
            <person name="Baldrian P."/>
            <person name="Vilgalys R."/>
            <person name="Dunand C."/>
            <person name="Henrissat B."/>
            <person name="Grigoriev I.V."/>
            <person name="Hibbett D."/>
            <person name="Nagy L.G."/>
            <person name="Martin F.M."/>
        </authorList>
    </citation>
    <scope>NUCLEOTIDE SEQUENCE</scope>
    <source>
        <strain evidence="1">P2</strain>
    </source>
</reference>
<evidence type="ECO:0000313" key="1">
    <source>
        <dbReference type="EMBL" id="KAF9648042.1"/>
    </source>
</evidence>
<accession>A0ACB6ZEM8</accession>
<sequence>MAALTWIWFEKIPNTRVSSPLTLTFDRFGERRTFALTAVVVYLQVAKLISPPVGATTLAFGGSMMTTSIVAPQWSIQSIVNLTFASAMVGRCVFSDPSW</sequence>
<gene>
    <name evidence="1" type="ORF">BDM02DRAFT_3116120</name>
</gene>
<proteinExistence type="predicted"/>